<dbReference type="SUPFAM" id="SSF55120">
    <property type="entry name" value="Pseudouridine synthase"/>
    <property type="match status" value="1"/>
</dbReference>
<dbReference type="PANTHER" id="PTHR21600">
    <property type="entry name" value="MITOCHONDRIAL RNA PSEUDOURIDINE SYNTHASE"/>
    <property type="match status" value="1"/>
</dbReference>
<dbReference type="InterPro" id="IPR050188">
    <property type="entry name" value="RluA_PseudoU_synthase"/>
</dbReference>
<dbReference type="Gene3D" id="3.30.2350.10">
    <property type="entry name" value="Pseudouridine synthase"/>
    <property type="match status" value="1"/>
</dbReference>
<proteinExistence type="predicted"/>
<dbReference type="GO" id="GO:0003723">
    <property type="term" value="F:RNA binding"/>
    <property type="evidence" value="ECO:0007669"/>
    <property type="project" value="InterPro"/>
</dbReference>
<dbReference type="OMA" id="WDEERIE"/>
<name>A0A5J4YPY1_PORPP</name>
<dbReference type="GO" id="GO:0009982">
    <property type="term" value="F:pseudouridine synthase activity"/>
    <property type="evidence" value="ECO:0007669"/>
    <property type="project" value="InterPro"/>
</dbReference>
<evidence type="ECO:0000313" key="3">
    <source>
        <dbReference type="Proteomes" id="UP000324585"/>
    </source>
</evidence>
<dbReference type="InterPro" id="IPR020103">
    <property type="entry name" value="PsdUridine_synth_cat_dom_sf"/>
</dbReference>
<protein>
    <submittedName>
        <fullName evidence="2">RNA pseudouridine synthase 6, chloroplastic</fullName>
    </submittedName>
</protein>
<accession>A0A5J4YPY1</accession>
<reference evidence="3" key="1">
    <citation type="journal article" date="2019" name="Nat. Commun.">
        <title>Expansion of phycobilisome linker gene families in mesophilic red algae.</title>
        <authorList>
            <person name="Lee J."/>
            <person name="Kim D."/>
            <person name="Bhattacharya D."/>
            <person name="Yoon H.S."/>
        </authorList>
    </citation>
    <scope>NUCLEOTIDE SEQUENCE [LARGE SCALE GENOMIC DNA]</scope>
    <source>
        <strain evidence="3">CCMP 1328</strain>
    </source>
</reference>
<dbReference type="AlphaFoldDB" id="A0A5J4YPY1"/>
<organism evidence="2 3">
    <name type="scientific">Porphyridium purpureum</name>
    <name type="common">Red alga</name>
    <name type="synonym">Porphyridium cruentum</name>
    <dbReference type="NCBI Taxonomy" id="35688"/>
    <lineage>
        <taxon>Eukaryota</taxon>
        <taxon>Rhodophyta</taxon>
        <taxon>Bangiophyceae</taxon>
        <taxon>Porphyridiales</taxon>
        <taxon>Porphyridiaceae</taxon>
        <taxon>Porphyridium</taxon>
    </lineage>
</organism>
<evidence type="ECO:0000313" key="2">
    <source>
        <dbReference type="EMBL" id="KAA8492764.1"/>
    </source>
</evidence>
<keyword evidence="3" id="KW-1185">Reference proteome</keyword>
<dbReference type="PANTHER" id="PTHR21600:SF52">
    <property type="entry name" value="PSEUDOURIDINE SYNTHASE RSUA_RLUA-LIKE DOMAIN-CONTAINING PROTEIN"/>
    <property type="match status" value="1"/>
</dbReference>
<feature type="domain" description="Pseudouridine synthase RsuA/RluA-like" evidence="1">
    <location>
        <begin position="132"/>
        <end position="319"/>
    </location>
</feature>
<dbReference type="CDD" id="cd02869">
    <property type="entry name" value="PseudoU_synth_RluA_like"/>
    <property type="match status" value="1"/>
</dbReference>
<sequence length="411" mass="46244">MVDVFSSSFGQKMPMTLYPVSAQVRYPPMNFHMATTHEGHKMLSHVIAEHTQLPHAYVLDLIAFGAVHISEQERVDAVAMRTRREIVRTVRQRTDMPILAERYIRVHASPKRFPVATLIDWTARILYRSEVFVVVDKPPGLLCMPSVDNWVENAKYQVERVLGMDGNTSSLHVCTRLDRGTSGVCLMAMGPEQHAKMQAELVKENGSVRKVYKVLTRAPLPLGIVEHAALNYRANKRAKPGPLYEVWSDSDQLWARTNRNRGQEFVPVKMEILDCAELSLGPNARASNHDCAERGAVYFESTVRLITGRTHQIRRQCAALNAPLVSDCMYEPIAGVILQVKAHEDASTNRVLDGPSKAEVSQEQSIHVLGPEPERLGLVAERVEFAIEGVEHVFTTDHLWWRSESIDSVPK</sequence>
<dbReference type="EMBL" id="VRMN01000008">
    <property type="protein sequence ID" value="KAA8492764.1"/>
    <property type="molecule type" value="Genomic_DNA"/>
</dbReference>
<dbReference type="GO" id="GO:0000455">
    <property type="term" value="P:enzyme-directed rRNA pseudouridine synthesis"/>
    <property type="evidence" value="ECO:0007669"/>
    <property type="project" value="TreeGrafter"/>
</dbReference>
<comment type="caution">
    <text evidence="2">The sequence shown here is derived from an EMBL/GenBank/DDBJ whole genome shotgun (WGS) entry which is preliminary data.</text>
</comment>
<gene>
    <name evidence="2" type="ORF">FVE85_9036</name>
</gene>
<dbReference type="OrthoDB" id="424794at2759"/>
<dbReference type="InterPro" id="IPR006145">
    <property type="entry name" value="PsdUridine_synth_RsuA/RluA"/>
</dbReference>
<dbReference type="Pfam" id="PF00849">
    <property type="entry name" value="PseudoU_synth_2"/>
    <property type="match status" value="1"/>
</dbReference>
<evidence type="ECO:0000259" key="1">
    <source>
        <dbReference type="Pfam" id="PF00849"/>
    </source>
</evidence>
<dbReference type="Proteomes" id="UP000324585">
    <property type="component" value="Unassembled WGS sequence"/>
</dbReference>